<protein>
    <recommendedName>
        <fullName evidence="5">Secreted protein</fullName>
    </recommendedName>
</protein>
<feature type="signal peptide" evidence="2">
    <location>
        <begin position="1"/>
        <end position="31"/>
    </location>
</feature>
<proteinExistence type="predicted"/>
<dbReference type="Proteomes" id="UP000664332">
    <property type="component" value="Unassembled WGS sequence"/>
</dbReference>
<dbReference type="AlphaFoldDB" id="A0A939IT22"/>
<feature type="chain" id="PRO_5038106227" description="Secreted protein" evidence="2">
    <location>
        <begin position="32"/>
        <end position="260"/>
    </location>
</feature>
<reference evidence="3" key="1">
    <citation type="submission" date="2021-03" db="EMBL/GenBank/DDBJ databases">
        <authorList>
            <person name="Sun Q."/>
        </authorList>
    </citation>
    <scope>NUCLEOTIDE SEQUENCE</scope>
    <source>
        <strain evidence="3">CCM 8862</strain>
    </source>
</reference>
<comment type="caution">
    <text evidence="3">The sequence shown here is derived from an EMBL/GenBank/DDBJ whole genome shotgun (WGS) entry which is preliminary data.</text>
</comment>
<name>A0A939IT22_9CORY</name>
<gene>
    <name evidence="3" type="ORF">JZY06_01900</name>
</gene>
<dbReference type="RefSeq" id="WP_207118028.1">
    <property type="nucleotide sequence ID" value="NZ_JAFLEQ010000003.1"/>
</dbReference>
<feature type="region of interest" description="Disordered" evidence="1">
    <location>
        <begin position="241"/>
        <end position="260"/>
    </location>
</feature>
<organism evidence="3 4">
    <name type="scientific">Corynebacterium mendelii</name>
    <dbReference type="NCBI Taxonomy" id="2765362"/>
    <lineage>
        <taxon>Bacteria</taxon>
        <taxon>Bacillati</taxon>
        <taxon>Actinomycetota</taxon>
        <taxon>Actinomycetes</taxon>
        <taxon>Mycobacteriales</taxon>
        <taxon>Corynebacteriaceae</taxon>
        <taxon>Corynebacterium</taxon>
    </lineage>
</organism>
<sequence>MTYQFRKAAVASITAVAVATASSLAPVPAFADDDSLASLTRSMDSAPQQEYDKLIGTVKKEIEKATKSIDELTPKATKQKDDWGYDAAFEALNRLDEAQVTINNINRILDNLPASPDDHALDELKQARKMSFTLNQKISDAEYDVDLANKIHKGEKEDSFECKDAIDVGDTSGSSTGSSTTGIFNPLGNRIVYSKDGQPNCTTNLEYYSTKFTSTLTTLLTMASFLAGFNKVFQAFTQRGQQKPDANADKDAAAAPATAG</sequence>
<dbReference type="EMBL" id="JAFLEQ010000003">
    <property type="protein sequence ID" value="MBN9643384.1"/>
    <property type="molecule type" value="Genomic_DNA"/>
</dbReference>
<evidence type="ECO:0000313" key="4">
    <source>
        <dbReference type="Proteomes" id="UP000664332"/>
    </source>
</evidence>
<accession>A0A939IT22</accession>
<evidence type="ECO:0000313" key="3">
    <source>
        <dbReference type="EMBL" id="MBN9643384.1"/>
    </source>
</evidence>
<evidence type="ECO:0000256" key="2">
    <source>
        <dbReference type="SAM" id="SignalP"/>
    </source>
</evidence>
<evidence type="ECO:0000256" key="1">
    <source>
        <dbReference type="SAM" id="MobiDB-lite"/>
    </source>
</evidence>
<evidence type="ECO:0008006" key="5">
    <source>
        <dbReference type="Google" id="ProtNLM"/>
    </source>
</evidence>
<keyword evidence="4" id="KW-1185">Reference proteome</keyword>
<keyword evidence="2" id="KW-0732">Signal</keyword>